<organism evidence="2 3">
    <name type="scientific">Amycolatopsis mongoliensis</name>
    <dbReference type="NCBI Taxonomy" id="715475"/>
    <lineage>
        <taxon>Bacteria</taxon>
        <taxon>Bacillati</taxon>
        <taxon>Actinomycetota</taxon>
        <taxon>Actinomycetes</taxon>
        <taxon>Pseudonocardiales</taxon>
        <taxon>Pseudonocardiaceae</taxon>
        <taxon>Amycolatopsis</taxon>
    </lineage>
</organism>
<reference evidence="2 3" key="1">
    <citation type="submission" date="2023-06" db="EMBL/GenBank/DDBJ databases">
        <authorList>
            <person name="Oyuntsetseg B."/>
            <person name="Kim S.B."/>
        </authorList>
    </citation>
    <scope>NUCLEOTIDE SEQUENCE [LARGE SCALE GENOMIC DNA]</scope>
    <source>
        <strain evidence="2 3">4-36</strain>
    </source>
</reference>
<dbReference type="Proteomes" id="UP001239397">
    <property type="component" value="Chromosome"/>
</dbReference>
<evidence type="ECO:0000256" key="1">
    <source>
        <dbReference type="SAM" id="Phobius"/>
    </source>
</evidence>
<dbReference type="EMBL" id="CP127295">
    <property type="protein sequence ID" value="WIY00786.1"/>
    <property type="molecule type" value="Genomic_DNA"/>
</dbReference>
<feature type="transmembrane region" description="Helical" evidence="1">
    <location>
        <begin position="27"/>
        <end position="47"/>
    </location>
</feature>
<feature type="transmembrane region" description="Helical" evidence="1">
    <location>
        <begin position="59"/>
        <end position="79"/>
    </location>
</feature>
<accession>A0A9Y2JNP2</accession>
<gene>
    <name evidence="2" type="ORF">QRX60_43155</name>
</gene>
<feature type="transmembrane region" description="Helical" evidence="1">
    <location>
        <begin position="118"/>
        <end position="140"/>
    </location>
</feature>
<evidence type="ECO:0000313" key="3">
    <source>
        <dbReference type="Proteomes" id="UP001239397"/>
    </source>
</evidence>
<protein>
    <recommendedName>
        <fullName evidence="4">EamA domain-containing protein</fullName>
    </recommendedName>
</protein>
<evidence type="ECO:0000313" key="2">
    <source>
        <dbReference type="EMBL" id="WIY00786.1"/>
    </source>
</evidence>
<evidence type="ECO:0008006" key="4">
    <source>
        <dbReference type="Google" id="ProtNLM"/>
    </source>
</evidence>
<name>A0A9Y2JNP2_9PSEU</name>
<feature type="transmembrane region" description="Helical" evidence="1">
    <location>
        <begin position="91"/>
        <end position="111"/>
    </location>
</feature>
<keyword evidence="3" id="KW-1185">Reference proteome</keyword>
<dbReference type="AlphaFoldDB" id="A0A9Y2JNP2"/>
<keyword evidence="1" id="KW-0812">Transmembrane</keyword>
<feature type="transmembrane region" description="Helical" evidence="1">
    <location>
        <begin position="146"/>
        <end position="170"/>
    </location>
</feature>
<sequence>MALGVGATGLVLLGLSADPSPAQPLPLGGKLLLLGAALPLAALAFVTERRNRHWSAAPVLGFCAGLGFSIVGVSARSLGTVGPIWHLAAEPAVWAMIVNGLVAATAFAMALQRSRATAVTATMFTTNTTVSSPVGVVFLADRVRDGFTVAAIAGFVLAIAGAIGTAHYAGAHRELPPRSRERPESREA</sequence>
<keyword evidence="1" id="KW-0472">Membrane</keyword>
<dbReference type="RefSeq" id="WP_285997248.1">
    <property type="nucleotide sequence ID" value="NZ_CP127295.1"/>
</dbReference>
<proteinExistence type="predicted"/>
<keyword evidence="1" id="KW-1133">Transmembrane helix</keyword>
<dbReference type="KEGG" id="amog:QRX60_43155"/>